<evidence type="ECO:0000313" key="8">
    <source>
        <dbReference type="Proteomes" id="UP001172083"/>
    </source>
</evidence>
<dbReference type="SUPFAM" id="SSF88659">
    <property type="entry name" value="Sigma3 and sigma4 domains of RNA polymerase sigma factors"/>
    <property type="match status" value="1"/>
</dbReference>
<sequence length="212" mass="25002">MNRKKEAHKQTVHFKSDFDNEYLLQRDECAIWKRFKEGDEQSLIYIYQQYAGLLYNYGSQFCSRSEFVKDCVQELFYELIDRRKKLGDVRSIKAYLFSCLKRKIVKGLKKEERFLLNEKGLELGFMIASIPISTQGLEKSEYVVIERKLNALPPQQKEIILLYFYEGLSYLEIADIMNIKVKSARALAYRALNSLTRLLLPYKKKGSIHFPL</sequence>
<keyword evidence="3" id="KW-0731">Sigma factor</keyword>
<dbReference type="SUPFAM" id="SSF88946">
    <property type="entry name" value="Sigma2 domain of RNA polymerase sigma factors"/>
    <property type="match status" value="1"/>
</dbReference>
<feature type="domain" description="RNA polymerase sigma-70 region 2" evidence="5">
    <location>
        <begin position="46"/>
        <end position="113"/>
    </location>
</feature>
<dbReference type="Gene3D" id="1.10.1740.10">
    <property type="match status" value="1"/>
</dbReference>
<accession>A0ABT8LKB1</accession>
<dbReference type="Gene3D" id="1.10.10.10">
    <property type="entry name" value="Winged helix-like DNA-binding domain superfamily/Winged helix DNA-binding domain"/>
    <property type="match status" value="1"/>
</dbReference>
<dbReference type="PANTHER" id="PTHR43133:SF46">
    <property type="entry name" value="RNA POLYMERASE SIGMA-70 FACTOR ECF SUBFAMILY"/>
    <property type="match status" value="1"/>
</dbReference>
<gene>
    <name evidence="7" type="ORF">QQ020_35505</name>
</gene>
<dbReference type="PANTHER" id="PTHR43133">
    <property type="entry name" value="RNA POLYMERASE ECF-TYPE SIGMA FACTO"/>
    <property type="match status" value="1"/>
</dbReference>
<keyword evidence="2" id="KW-0805">Transcription regulation</keyword>
<evidence type="ECO:0000259" key="6">
    <source>
        <dbReference type="Pfam" id="PF08281"/>
    </source>
</evidence>
<dbReference type="NCBIfam" id="TIGR02937">
    <property type="entry name" value="sigma70-ECF"/>
    <property type="match status" value="1"/>
</dbReference>
<keyword evidence="4" id="KW-0804">Transcription</keyword>
<comment type="similarity">
    <text evidence="1">Belongs to the sigma-70 factor family. ECF subfamily.</text>
</comment>
<dbReference type="CDD" id="cd06171">
    <property type="entry name" value="Sigma70_r4"/>
    <property type="match status" value="1"/>
</dbReference>
<name>A0ABT8LKB1_9BACT</name>
<reference evidence="7" key="1">
    <citation type="submission" date="2023-06" db="EMBL/GenBank/DDBJ databases">
        <title>Genomic of Agaribacillus aureum.</title>
        <authorList>
            <person name="Wang G."/>
        </authorList>
    </citation>
    <scope>NUCLEOTIDE SEQUENCE</scope>
    <source>
        <strain evidence="7">BMA12</strain>
    </source>
</reference>
<dbReference type="EMBL" id="JAUJEB010000016">
    <property type="protein sequence ID" value="MDN5217436.1"/>
    <property type="molecule type" value="Genomic_DNA"/>
</dbReference>
<dbReference type="InterPro" id="IPR039425">
    <property type="entry name" value="RNA_pol_sigma-70-like"/>
</dbReference>
<evidence type="ECO:0000256" key="1">
    <source>
        <dbReference type="ARBA" id="ARBA00010641"/>
    </source>
</evidence>
<dbReference type="InterPro" id="IPR014284">
    <property type="entry name" value="RNA_pol_sigma-70_dom"/>
</dbReference>
<comment type="caution">
    <text evidence="7">The sequence shown here is derived from an EMBL/GenBank/DDBJ whole genome shotgun (WGS) entry which is preliminary data.</text>
</comment>
<evidence type="ECO:0000256" key="4">
    <source>
        <dbReference type="ARBA" id="ARBA00023163"/>
    </source>
</evidence>
<protein>
    <submittedName>
        <fullName evidence="7">RNA polymerase sigma factor</fullName>
    </submittedName>
</protein>
<dbReference type="InterPro" id="IPR036388">
    <property type="entry name" value="WH-like_DNA-bd_sf"/>
</dbReference>
<proteinExistence type="inferred from homology"/>
<evidence type="ECO:0000256" key="3">
    <source>
        <dbReference type="ARBA" id="ARBA00023082"/>
    </source>
</evidence>
<evidence type="ECO:0000256" key="2">
    <source>
        <dbReference type="ARBA" id="ARBA00023015"/>
    </source>
</evidence>
<dbReference type="Pfam" id="PF04542">
    <property type="entry name" value="Sigma70_r2"/>
    <property type="match status" value="1"/>
</dbReference>
<feature type="domain" description="RNA polymerase sigma factor 70 region 4 type 2" evidence="6">
    <location>
        <begin position="145"/>
        <end position="194"/>
    </location>
</feature>
<dbReference type="InterPro" id="IPR013324">
    <property type="entry name" value="RNA_pol_sigma_r3/r4-like"/>
</dbReference>
<evidence type="ECO:0000259" key="5">
    <source>
        <dbReference type="Pfam" id="PF04542"/>
    </source>
</evidence>
<dbReference type="InterPro" id="IPR013249">
    <property type="entry name" value="RNA_pol_sigma70_r4_t2"/>
</dbReference>
<organism evidence="7 8">
    <name type="scientific">Agaribacillus aureus</name>
    <dbReference type="NCBI Taxonomy" id="3051825"/>
    <lineage>
        <taxon>Bacteria</taxon>
        <taxon>Pseudomonadati</taxon>
        <taxon>Bacteroidota</taxon>
        <taxon>Cytophagia</taxon>
        <taxon>Cytophagales</taxon>
        <taxon>Splendidivirgaceae</taxon>
        <taxon>Agaribacillus</taxon>
    </lineage>
</organism>
<evidence type="ECO:0000313" key="7">
    <source>
        <dbReference type="EMBL" id="MDN5217436.1"/>
    </source>
</evidence>
<dbReference type="Proteomes" id="UP001172083">
    <property type="component" value="Unassembled WGS sequence"/>
</dbReference>
<keyword evidence="8" id="KW-1185">Reference proteome</keyword>
<dbReference type="Pfam" id="PF08281">
    <property type="entry name" value="Sigma70_r4_2"/>
    <property type="match status" value="1"/>
</dbReference>
<dbReference type="InterPro" id="IPR013325">
    <property type="entry name" value="RNA_pol_sigma_r2"/>
</dbReference>
<dbReference type="InterPro" id="IPR007627">
    <property type="entry name" value="RNA_pol_sigma70_r2"/>
</dbReference>
<dbReference type="RefSeq" id="WP_346762772.1">
    <property type="nucleotide sequence ID" value="NZ_JAUJEB010000016.1"/>
</dbReference>